<organism evidence="8 9">
    <name type="scientific">Clostridioides difficile (strain CD196)</name>
    <name type="common">Peptoclostridium difficile</name>
    <dbReference type="NCBI Taxonomy" id="645462"/>
    <lineage>
        <taxon>Bacteria</taxon>
        <taxon>Bacillati</taxon>
        <taxon>Bacillota</taxon>
        <taxon>Clostridia</taxon>
        <taxon>Peptostreptococcales</taxon>
        <taxon>Peptostreptococcaceae</taxon>
        <taxon>Clostridioides</taxon>
    </lineage>
</organism>
<dbReference type="HOGENOM" id="CLU_089858_1_0_9"/>
<dbReference type="Gene3D" id="3.30.70.1900">
    <property type="match status" value="1"/>
</dbReference>
<feature type="domain" description="CRISPR associated protein Cas6 C-terminal" evidence="7">
    <location>
        <begin position="128"/>
        <end position="246"/>
    </location>
</feature>
<dbReference type="Pfam" id="PF01881">
    <property type="entry name" value="Cas_Cas6_C"/>
    <property type="match status" value="1"/>
</dbReference>
<evidence type="ECO:0000259" key="7">
    <source>
        <dbReference type="Pfam" id="PF01881"/>
    </source>
</evidence>
<dbReference type="Proteomes" id="UP000002068">
    <property type="component" value="Chromosome"/>
</dbReference>
<dbReference type="AlphaFoldDB" id="A0A0H3NAX8"/>
<dbReference type="InterPro" id="IPR010156">
    <property type="entry name" value="CRISPR-assoc_prot_Cas6"/>
</dbReference>
<comment type="similarity">
    <text evidence="1 4">Belongs to the CRISPR-associated protein Cas6/Cse3/CasE family.</text>
</comment>
<dbReference type="RefSeq" id="WP_009891533.1">
    <property type="nucleotide sequence ID" value="NC_013315.1"/>
</dbReference>
<feature type="active site" description="Proton donor" evidence="6">
    <location>
        <position position="46"/>
    </location>
</feature>
<name>A0A0H3NAX8_CLODC</name>
<dbReference type="InterPro" id="IPR045747">
    <property type="entry name" value="CRISPR-assoc_prot_Cas6_N_sf"/>
</dbReference>
<dbReference type="Pfam" id="PF21350">
    <property type="entry name" value="Cas6_I-A"/>
    <property type="match status" value="1"/>
</dbReference>
<comment type="function">
    <text evidence="4">CRISPR (clustered regularly interspaced short palindromic repeat), is an adaptive immune system that provides protection against mobile genetic elements (viruses, transposable elements and conjugative plasmids). CRISPR clusters contain sequences complementary to antecedent mobile elements and target invading nucleic acids. CRISPR clusters are transcribed and processed into CRISPR RNA (crRNA).</text>
</comment>
<evidence type="ECO:0000256" key="2">
    <source>
        <dbReference type="ARBA" id="ARBA00022884"/>
    </source>
</evidence>
<dbReference type="PIRSF" id="PIRSF005054">
    <property type="entry name" value="PF1131"/>
    <property type="match status" value="1"/>
</dbReference>
<protein>
    <recommendedName>
        <fullName evidence="4">CRISPR-associated endoribonuclease</fullName>
    </recommendedName>
</protein>
<dbReference type="EMBL" id="FN538970">
    <property type="protein sequence ID" value="CBA65926.1"/>
    <property type="molecule type" value="Genomic_DNA"/>
</dbReference>
<evidence type="ECO:0000256" key="1">
    <source>
        <dbReference type="ARBA" id="ARBA00005937"/>
    </source>
</evidence>
<dbReference type="GO" id="GO:0016788">
    <property type="term" value="F:hydrolase activity, acting on ester bonds"/>
    <property type="evidence" value="ECO:0007669"/>
    <property type="project" value="InterPro"/>
</dbReference>
<dbReference type="CDD" id="cd21140">
    <property type="entry name" value="Cas6_I-like"/>
    <property type="match status" value="1"/>
</dbReference>
<evidence type="ECO:0000313" key="8">
    <source>
        <dbReference type="EMBL" id="CBA65926.1"/>
    </source>
</evidence>
<reference evidence="8 9" key="1">
    <citation type="journal article" date="2009" name="Genome Biol.">
        <title>Comparative genome and phenotypic analysis of Clostridium difficile 027 strains provides insight into the evolution of a hypervirulent bacterium.</title>
        <authorList>
            <person name="Stabler R.A."/>
            <person name="He M."/>
            <person name="Dawson L."/>
            <person name="Martin M."/>
            <person name="Valiente E."/>
            <person name="Corton C."/>
            <person name="Lawley T.D."/>
            <person name="Sebaihia M."/>
            <person name="Quail M.A."/>
            <person name="Rose G."/>
            <person name="Gerding D.N."/>
            <person name="Gibert M."/>
            <person name="Popoff M.R."/>
            <person name="Parkhill J."/>
            <person name="Dougan G."/>
            <person name="Wren B.W."/>
        </authorList>
    </citation>
    <scope>NUCLEOTIDE SEQUENCE [LARGE SCALE GENOMIC DNA]</scope>
    <source>
        <strain evidence="8 9">CD196</strain>
    </source>
</reference>
<feature type="site" description="Transition state stabilizer" evidence="5">
    <location>
        <position position="58"/>
    </location>
</feature>
<evidence type="ECO:0000313" key="9">
    <source>
        <dbReference type="Proteomes" id="UP000002068"/>
    </source>
</evidence>
<dbReference type="GO" id="GO:0051607">
    <property type="term" value="P:defense response to virus"/>
    <property type="evidence" value="ECO:0007669"/>
    <property type="project" value="UniProtKB-KW"/>
</dbReference>
<dbReference type="Gene3D" id="3.30.70.1890">
    <property type="match status" value="1"/>
</dbReference>
<dbReference type="KEGG" id="cdc:CD196_2950"/>
<dbReference type="PANTHER" id="PTHR36984:SF1">
    <property type="entry name" value="CRISPR-ASSOCIATED ENDORIBONUCLEASE CAS6 1"/>
    <property type="match status" value="1"/>
</dbReference>
<evidence type="ECO:0000256" key="6">
    <source>
        <dbReference type="PIRSR" id="PIRSR005054-50"/>
    </source>
</evidence>
<evidence type="ECO:0000256" key="3">
    <source>
        <dbReference type="ARBA" id="ARBA00023118"/>
    </source>
</evidence>
<gene>
    <name evidence="8" type="ordered locus">CD196_2950</name>
</gene>
<dbReference type="PANTHER" id="PTHR36984">
    <property type="entry name" value="CRISPR-ASSOCIATED ENDORIBONUCLEASE CAS6 1"/>
    <property type="match status" value="1"/>
</dbReference>
<keyword evidence="3" id="KW-0051">Antiviral defense</keyword>
<evidence type="ECO:0000256" key="5">
    <source>
        <dbReference type="PIRSR" id="PIRSR005054-1"/>
    </source>
</evidence>
<proteinExistence type="inferred from homology"/>
<dbReference type="InterPro" id="IPR049435">
    <property type="entry name" value="Cas_Cas6_C"/>
</dbReference>
<sequence>MHLVRRHLILTVDNEVVLDYNYQYELMKRIYEAIEINDKRKALSLHNEGYKVDKKVFKLFNYTIMFENAKYLKEGIHLNPQTKIKLILSGYDDILNNIIKGFIKCKVFKLNNIEFKVSDIEEDSKKNFNNITLYKVRSPIVASLYDLKSRKQVYLNPMQEEFYKALHDNLGNKYKLIHNKEYTGELYFDIEDVLAVKKKYITNIKGKGFIIGYTDFEIFVQANKDMQEVIYYCGLGEKNSIGMGLLTYITSRRA</sequence>
<dbReference type="NCBIfam" id="TIGR01877">
    <property type="entry name" value="cas_cas6"/>
    <property type="match status" value="1"/>
</dbReference>
<accession>A0A0H3NAX8</accession>
<evidence type="ECO:0000256" key="4">
    <source>
        <dbReference type="PIRNR" id="PIRNR005054"/>
    </source>
</evidence>
<feature type="active site" description="Proton acceptor" evidence="6">
    <location>
        <position position="31"/>
    </location>
</feature>
<dbReference type="GO" id="GO:0003723">
    <property type="term" value="F:RNA binding"/>
    <property type="evidence" value="ECO:0007669"/>
    <property type="project" value="UniProtKB-KW"/>
</dbReference>
<keyword evidence="2" id="KW-0694">RNA-binding</keyword>